<dbReference type="PANTHER" id="PTHR23416">
    <property type="entry name" value="SIALIC ACID SYNTHASE-RELATED"/>
    <property type="match status" value="1"/>
</dbReference>
<evidence type="ECO:0000313" key="5">
    <source>
        <dbReference type="Proteomes" id="UP001174691"/>
    </source>
</evidence>
<reference evidence="4" key="1">
    <citation type="submission" date="2022-07" db="EMBL/GenBank/DDBJ databases">
        <title>Fungi with potential for degradation of polypropylene.</title>
        <authorList>
            <person name="Gostincar C."/>
        </authorList>
    </citation>
    <scope>NUCLEOTIDE SEQUENCE</scope>
    <source>
        <strain evidence="4">EXF-13287</strain>
    </source>
</reference>
<dbReference type="SUPFAM" id="SSF51161">
    <property type="entry name" value="Trimeric LpxA-like enzymes"/>
    <property type="match status" value="1"/>
</dbReference>
<comment type="caution">
    <text evidence="4">The sequence shown here is derived from an EMBL/GenBank/DDBJ whole genome shotgun (WGS) entry which is preliminary data.</text>
</comment>
<keyword evidence="2" id="KW-0808">Transferase</keyword>
<dbReference type="Pfam" id="PF12464">
    <property type="entry name" value="Mac"/>
    <property type="match status" value="1"/>
</dbReference>
<organism evidence="4 5">
    <name type="scientific">Coniochaeta hoffmannii</name>
    <dbReference type="NCBI Taxonomy" id="91930"/>
    <lineage>
        <taxon>Eukaryota</taxon>
        <taxon>Fungi</taxon>
        <taxon>Dikarya</taxon>
        <taxon>Ascomycota</taxon>
        <taxon>Pezizomycotina</taxon>
        <taxon>Sordariomycetes</taxon>
        <taxon>Sordariomycetidae</taxon>
        <taxon>Coniochaetales</taxon>
        <taxon>Coniochaetaceae</taxon>
        <taxon>Coniochaeta</taxon>
    </lineage>
</organism>
<dbReference type="SMART" id="SM01266">
    <property type="entry name" value="Mac"/>
    <property type="match status" value="1"/>
</dbReference>
<dbReference type="PANTHER" id="PTHR23416:SF54">
    <property type="entry name" value="ACETYLTRANSFERASE, CYSE_LACA_LPXA_NODL FAMILY (AFU_ORTHOLOGUE AFUA_2G08430)-RELATED"/>
    <property type="match status" value="1"/>
</dbReference>
<dbReference type="InterPro" id="IPR051159">
    <property type="entry name" value="Hexapeptide_acetyltransf"/>
</dbReference>
<dbReference type="AlphaFoldDB" id="A0AA38VQ69"/>
<gene>
    <name evidence="4" type="ORF">NKR19_g396</name>
</gene>
<comment type="similarity">
    <text evidence="1">Belongs to the transferase hexapeptide repeat family.</text>
</comment>
<dbReference type="Pfam" id="PF14602">
    <property type="entry name" value="Hexapep_2"/>
    <property type="match status" value="1"/>
</dbReference>
<dbReference type="InterPro" id="IPR001451">
    <property type="entry name" value="Hexapep"/>
</dbReference>
<evidence type="ECO:0000259" key="3">
    <source>
        <dbReference type="SMART" id="SM01266"/>
    </source>
</evidence>
<sequence>MTPVDPIENRRRMEAGELYYAATPELLADRKRCAAATQRFNNAGGDSPRRRLVELWKDIINDTSPLPSEAPSAEEDDALLSKYPYIDGPINKLDYGYNVKLGEGVYVNSGSTWIDTCTIEVGARTLFGPNCSFYSGTHPLDPSLRNGINGPESGKPIKIGEDCWFGGNCIVLPGVTVGREDRRQP</sequence>
<evidence type="ECO:0000256" key="2">
    <source>
        <dbReference type="ARBA" id="ARBA00022679"/>
    </source>
</evidence>
<protein>
    <submittedName>
        <fullName evidence="4">Galactoside O-acetyltransferase</fullName>
    </submittedName>
</protein>
<dbReference type="Proteomes" id="UP001174691">
    <property type="component" value="Unassembled WGS sequence"/>
</dbReference>
<keyword evidence="5" id="KW-1185">Reference proteome</keyword>
<dbReference type="GO" id="GO:0016407">
    <property type="term" value="F:acetyltransferase activity"/>
    <property type="evidence" value="ECO:0007669"/>
    <property type="project" value="InterPro"/>
</dbReference>
<dbReference type="GO" id="GO:0008374">
    <property type="term" value="F:O-acyltransferase activity"/>
    <property type="evidence" value="ECO:0007669"/>
    <property type="project" value="TreeGrafter"/>
</dbReference>
<feature type="domain" description="Maltose/galactoside acetyltransferase" evidence="3">
    <location>
        <begin position="10"/>
        <end position="65"/>
    </location>
</feature>
<proteinExistence type="inferred from homology"/>
<name>A0AA38VQ69_9PEZI</name>
<dbReference type="InterPro" id="IPR011004">
    <property type="entry name" value="Trimer_LpxA-like_sf"/>
</dbReference>
<dbReference type="InterPro" id="IPR024688">
    <property type="entry name" value="Mac_dom"/>
</dbReference>
<dbReference type="Gene3D" id="2.160.10.10">
    <property type="entry name" value="Hexapeptide repeat proteins"/>
    <property type="match status" value="1"/>
</dbReference>
<evidence type="ECO:0000256" key="1">
    <source>
        <dbReference type="ARBA" id="ARBA00007274"/>
    </source>
</evidence>
<accession>A0AA38VQ69</accession>
<dbReference type="EMBL" id="JANBVN010000003">
    <property type="protein sequence ID" value="KAJ9165546.1"/>
    <property type="molecule type" value="Genomic_DNA"/>
</dbReference>
<evidence type="ECO:0000313" key="4">
    <source>
        <dbReference type="EMBL" id="KAJ9165546.1"/>
    </source>
</evidence>